<comment type="similarity">
    <text evidence="2">Belongs to the SusD family.</text>
</comment>
<evidence type="ECO:0000259" key="7">
    <source>
        <dbReference type="Pfam" id="PF14322"/>
    </source>
</evidence>
<sequence length="605" mass="67600">MMKKIYLLAVALAGTLLTSCSDFLDKVPLVVPSSETFLTNQSAVTNYVNGLYIALPSAGAYGMGIMGEEKNSDNMVAMVYDRRMNGELQESIGGVTEWQKGYQNLRSVNYFLEYYKVPAAEETAEVLSLKGEAYFFRAYWHYYLLTKFGSIPVMDKFWDGNATVGGLQIPARDRSAVAQFILDDLKAAKELLYSRSKYQGLRICKEAAMVMAMRVALFEGTWEKYHKGTDFAAAEYKSDDFLQQVLTLGDELFQMGITLNTKENDKSVKNIDDAYGNLFNSKDLSATQEVLFWKKYSIADNLVHSLNTNLSSGMCDAEGPAGLSQSLVDNYLSVDGNFIDPTAAKFKDFNESFKDRDGRLLATVMHSDCKYKSMTVKGAKKMLVKAYSEEDKDLINPPQIVSTGNQSNTTGYHIRMGIDTTFVSGQGETATPMIRYAEALLAYAEAAEELGKCDAAVLEKTIKPLRERAGVTYLAPSAIDPNFPDFGYTISANLQEIRRERRSELPLQGMRLDDLMRWRAHKLFQGKRGGGAYFGAGSVLYKSIDPKNEELAQILVDNNDYLDPLKNVLPRGFQFDAGRDYLLPIPPSEISLNKELTQNPGWRKN</sequence>
<evidence type="ECO:0000256" key="3">
    <source>
        <dbReference type="ARBA" id="ARBA00022729"/>
    </source>
</evidence>
<organism evidence="8 9">
    <name type="scientific">Bacteroides xylanisolvens SD CC 1b</name>
    <dbReference type="NCBI Taxonomy" id="702447"/>
    <lineage>
        <taxon>Bacteria</taxon>
        <taxon>Pseudomonadati</taxon>
        <taxon>Bacteroidota</taxon>
        <taxon>Bacteroidia</taxon>
        <taxon>Bacteroidales</taxon>
        <taxon>Bacteroidaceae</taxon>
        <taxon>Bacteroides</taxon>
    </lineage>
</organism>
<dbReference type="InterPro" id="IPR033985">
    <property type="entry name" value="SusD-like_N"/>
</dbReference>
<accession>D4VT13</accession>
<evidence type="ECO:0000259" key="6">
    <source>
        <dbReference type="Pfam" id="PF07980"/>
    </source>
</evidence>
<reference evidence="8 9" key="1">
    <citation type="submission" date="2013-12" db="EMBL/GenBank/DDBJ databases">
        <title>Improved hybrid genome assemblies of Bacteroides xylanisolvens SD CC 1b and Bacteroides xylanisolvens SD CC 2a using Illumina and 454 Sequencing.</title>
        <authorList>
            <person name="Ramaraj T."/>
            <person name="Sundararajan A."/>
            <person name="Mudge J."/>
            <person name="Schilkey F.D."/>
            <person name="Delvecchio V."/>
            <person name="Donlon M."/>
            <person name="Ziemer C."/>
        </authorList>
    </citation>
    <scope>NUCLEOTIDE SEQUENCE [LARGE SCALE GENOMIC DNA]</scope>
</reference>
<keyword evidence="3" id="KW-0732">Signal</keyword>
<feature type="domain" description="RagB/SusD" evidence="6">
    <location>
        <begin position="321"/>
        <end position="602"/>
    </location>
</feature>
<proteinExistence type="inferred from homology"/>
<keyword evidence="5" id="KW-0998">Cell outer membrane</keyword>
<keyword evidence="4" id="KW-0472">Membrane</keyword>
<dbReference type="SUPFAM" id="SSF48452">
    <property type="entry name" value="TPR-like"/>
    <property type="match status" value="1"/>
</dbReference>
<evidence type="ECO:0000313" key="8">
    <source>
        <dbReference type="EMBL" id="CDM06016.1"/>
    </source>
</evidence>
<dbReference type="Pfam" id="PF07980">
    <property type="entry name" value="SusD_RagB"/>
    <property type="match status" value="1"/>
</dbReference>
<gene>
    <name evidence="8" type="ORF">BN890_36180</name>
</gene>
<comment type="subcellular location">
    <subcellularLocation>
        <location evidence="1">Cell outer membrane</location>
    </subcellularLocation>
</comment>
<comment type="caution">
    <text evidence="8">The sequence shown here is derived from an EMBL/GenBank/DDBJ whole genome shotgun (WGS) entry which is preliminary data.</text>
</comment>
<dbReference type="AlphaFoldDB" id="D4VT13"/>
<dbReference type="GO" id="GO:0009279">
    <property type="term" value="C:cell outer membrane"/>
    <property type="evidence" value="ECO:0007669"/>
    <property type="project" value="UniProtKB-SubCell"/>
</dbReference>
<dbReference type="InterPro" id="IPR012944">
    <property type="entry name" value="SusD_RagB_dom"/>
</dbReference>
<evidence type="ECO:0000256" key="4">
    <source>
        <dbReference type="ARBA" id="ARBA00023136"/>
    </source>
</evidence>
<dbReference type="EMBL" id="CBXG010000042">
    <property type="protein sequence ID" value="CDM06016.1"/>
    <property type="molecule type" value="Genomic_DNA"/>
</dbReference>
<dbReference type="Pfam" id="PF14322">
    <property type="entry name" value="SusD-like_3"/>
    <property type="match status" value="1"/>
</dbReference>
<dbReference type="Proteomes" id="UP000019380">
    <property type="component" value="Unassembled WGS sequence"/>
</dbReference>
<name>D4VT13_9BACE</name>
<feature type="domain" description="SusD-like N-terminal" evidence="7">
    <location>
        <begin position="22"/>
        <end position="217"/>
    </location>
</feature>
<evidence type="ECO:0000256" key="5">
    <source>
        <dbReference type="ARBA" id="ARBA00023237"/>
    </source>
</evidence>
<dbReference type="PROSITE" id="PS51257">
    <property type="entry name" value="PROKAR_LIPOPROTEIN"/>
    <property type="match status" value="1"/>
</dbReference>
<dbReference type="Gene3D" id="1.25.40.390">
    <property type="match status" value="1"/>
</dbReference>
<evidence type="ECO:0000256" key="2">
    <source>
        <dbReference type="ARBA" id="ARBA00006275"/>
    </source>
</evidence>
<evidence type="ECO:0000313" key="9">
    <source>
        <dbReference type="Proteomes" id="UP000019380"/>
    </source>
</evidence>
<evidence type="ECO:0000256" key="1">
    <source>
        <dbReference type="ARBA" id="ARBA00004442"/>
    </source>
</evidence>
<protein>
    <submittedName>
        <fullName evidence="8">Outer membrane protein, probably involved in nutrient binding</fullName>
    </submittedName>
</protein>
<dbReference type="InterPro" id="IPR011990">
    <property type="entry name" value="TPR-like_helical_dom_sf"/>
</dbReference>